<name>A0A1G1YRU4_9BACT</name>
<dbReference type="Proteomes" id="UP000176512">
    <property type="component" value="Unassembled WGS sequence"/>
</dbReference>
<dbReference type="EMBL" id="MHIP01000028">
    <property type="protein sequence ID" value="OGY54546.1"/>
    <property type="molecule type" value="Genomic_DNA"/>
</dbReference>
<comment type="caution">
    <text evidence="2">The sequence shown here is derived from an EMBL/GenBank/DDBJ whole genome shotgun (WGS) entry which is preliminary data.</text>
</comment>
<dbReference type="Pfam" id="PF00583">
    <property type="entry name" value="Acetyltransf_1"/>
    <property type="match status" value="1"/>
</dbReference>
<protein>
    <recommendedName>
        <fullName evidence="1">N-acetyltransferase domain-containing protein</fullName>
    </recommendedName>
</protein>
<sequence length="160" mass="18817">MATISLRKVSLSDKRYFAKWWRDIELLKLTSGNLKLISDRQLDKYFKAILNVKKSYQFIITFKGKPIGHLSLVKKPKNWYETQIIVGEKKYWNKGYGTKAIGLLIKKAKDLGISKIYLEVRPTNLKAIKVYEKSGFKKKKIINYPNSRHLQKTVRMELQH</sequence>
<dbReference type="InterPro" id="IPR016181">
    <property type="entry name" value="Acyl_CoA_acyltransferase"/>
</dbReference>
<dbReference type="SUPFAM" id="SSF55729">
    <property type="entry name" value="Acyl-CoA N-acyltransferases (Nat)"/>
    <property type="match status" value="1"/>
</dbReference>
<accession>A0A1G1YRU4</accession>
<dbReference type="InterPro" id="IPR000182">
    <property type="entry name" value="GNAT_dom"/>
</dbReference>
<dbReference type="PROSITE" id="PS51186">
    <property type="entry name" value="GNAT"/>
    <property type="match status" value="1"/>
</dbReference>
<reference evidence="2 3" key="1">
    <citation type="journal article" date="2016" name="Nat. Commun.">
        <title>Thousands of microbial genomes shed light on interconnected biogeochemical processes in an aquifer system.</title>
        <authorList>
            <person name="Anantharaman K."/>
            <person name="Brown C.T."/>
            <person name="Hug L.A."/>
            <person name="Sharon I."/>
            <person name="Castelle C.J."/>
            <person name="Probst A.J."/>
            <person name="Thomas B.C."/>
            <person name="Singh A."/>
            <person name="Wilkins M.J."/>
            <person name="Karaoz U."/>
            <person name="Brodie E.L."/>
            <person name="Williams K.H."/>
            <person name="Hubbard S.S."/>
            <person name="Banfield J.F."/>
        </authorList>
    </citation>
    <scope>NUCLEOTIDE SEQUENCE [LARGE SCALE GENOMIC DNA]</scope>
</reference>
<gene>
    <name evidence="2" type="ORF">A3A24_01140</name>
</gene>
<evidence type="ECO:0000313" key="3">
    <source>
        <dbReference type="Proteomes" id="UP000176512"/>
    </source>
</evidence>
<evidence type="ECO:0000313" key="2">
    <source>
        <dbReference type="EMBL" id="OGY54546.1"/>
    </source>
</evidence>
<dbReference type="AlphaFoldDB" id="A0A1G1YRU4"/>
<dbReference type="GO" id="GO:0016747">
    <property type="term" value="F:acyltransferase activity, transferring groups other than amino-acyl groups"/>
    <property type="evidence" value="ECO:0007669"/>
    <property type="project" value="InterPro"/>
</dbReference>
<proteinExistence type="predicted"/>
<organism evidence="2 3">
    <name type="scientific">Candidatus Buchananbacteria bacterium RIFCSPLOWO2_01_FULL_46_12</name>
    <dbReference type="NCBI Taxonomy" id="1797546"/>
    <lineage>
        <taxon>Bacteria</taxon>
        <taxon>Candidatus Buchananiibacteriota</taxon>
    </lineage>
</organism>
<dbReference type="PANTHER" id="PTHR43415">
    <property type="entry name" value="SPERMIDINE N(1)-ACETYLTRANSFERASE"/>
    <property type="match status" value="1"/>
</dbReference>
<dbReference type="Gene3D" id="3.40.630.30">
    <property type="match status" value="1"/>
</dbReference>
<evidence type="ECO:0000259" key="1">
    <source>
        <dbReference type="PROSITE" id="PS51186"/>
    </source>
</evidence>
<dbReference type="CDD" id="cd04301">
    <property type="entry name" value="NAT_SF"/>
    <property type="match status" value="1"/>
</dbReference>
<dbReference type="PANTHER" id="PTHR43415:SF3">
    <property type="entry name" value="GNAT-FAMILY ACETYLTRANSFERASE"/>
    <property type="match status" value="1"/>
</dbReference>
<feature type="domain" description="N-acetyltransferase" evidence="1">
    <location>
        <begin position="4"/>
        <end position="160"/>
    </location>
</feature>